<dbReference type="AlphaFoldDB" id="A0A6G0W7T4"/>
<gene>
    <name evidence="1" type="ORF">Ae201684_018304</name>
</gene>
<accession>A0A6G0W7T4</accession>
<keyword evidence="2" id="KW-1185">Reference proteome</keyword>
<name>A0A6G0W7T4_9STRA</name>
<dbReference type="EMBL" id="VJMJ01000330">
    <property type="protein sequence ID" value="KAF0722571.1"/>
    <property type="molecule type" value="Genomic_DNA"/>
</dbReference>
<dbReference type="VEuPathDB" id="FungiDB:AeMF1_002280"/>
<evidence type="ECO:0000313" key="1">
    <source>
        <dbReference type="EMBL" id="KAF0722571.1"/>
    </source>
</evidence>
<evidence type="ECO:0000313" key="2">
    <source>
        <dbReference type="Proteomes" id="UP000481153"/>
    </source>
</evidence>
<organism evidence="1 2">
    <name type="scientific">Aphanomyces euteiches</name>
    <dbReference type="NCBI Taxonomy" id="100861"/>
    <lineage>
        <taxon>Eukaryota</taxon>
        <taxon>Sar</taxon>
        <taxon>Stramenopiles</taxon>
        <taxon>Oomycota</taxon>
        <taxon>Saprolegniomycetes</taxon>
        <taxon>Saprolegniales</taxon>
        <taxon>Verrucalvaceae</taxon>
        <taxon>Aphanomyces</taxon>
    </lineage>
</organism>
<reference evidence="1 2" key="1">
    <citation type="submission" date="2019-07" db="EMBL/GenBank/DDBJ databases">
        <title>Genomics analysis of Aphanomyces spp. identifies a new class of oomycete effector associated with host adaptation.</title>
        <authorList>
            <person name="Gaulin E."/>
        </authorList>
    </citation>
    <scope>NUCLEOTIDE SEQUENCE [LARGE SCALE GENOMIC DNA]</scope>
    <source>
        <strain evidence="1 2">ATCC 201684</strain>
    </source>
</reference>
<dbReference type="PANTHER" id="PTHR15827">
    <property type="entry name" value="CYCLIN-DEPENDENT KINASE 2-INTERACTING PROTEIN"/>
    <property type="match status" value="1"/>
</dbReference>
<proteinExistence type="predicted"/>
<sequence length="186" mass="21643">METPLKKFEELLKEWENCVSKGTARLTQIANSNQKMTHADGESWGVLTDANSLHQTLRRKLEREAHQSWKQLDSLVGQLAKTVEKMRVFCLFEVDSEIALDYNGCPTLSKKQYDVVFQRVVTMYQQELMAKSLILHDILDCHDHDTAVLYIASWQMQPYIDKTEQQELLQLLTPPFKRESTQKLVK</sequence>
<protein>
    <submittedName>
        <fullName evidence="1">Uncharacterized protein</fullName>
    </submittedName>
</protein>
<comment type="caution">
    <text evidence="1">The sequence shown here is derived from an EMBL/GenBank/DDBJ whole genome shotgun (WGS) entry which is preliminary data.</text>
</comment>
<dbReference type="PANTHER" id="PTHR15827:SF2">
    <property type="entry name" value="CYCLIN-DEPENDENT KINASE 2-INTERACTING PROTEIN"/>
    <property type="match status" value="1"/>
</dbReference>
<dbReference type="Proteomes" id="UP000481153">
    <property type="component" value="Unassembled WGS sequence"/>
</dbReference>